<dbReference type="RefSeq" id="WP_082638481.1">
    <property type="nucleotide sequence ID" value="NZ_JYLK01000007.1"/>
</dbReference>
<dbReference type="Proteomes" id="UP000183126">
    <property type="component" value="Chromosome I"/>
</dbReference>
<dbReference type="Pfam" id="PF12973">
    <property type="entry name" value="Cupin_7"/>
    <property type="match status" value="1"/>
</dbReference>
<feature type="domain" description="ChrR-like cupin" evidence="1">
    <location>
        <begin position="16"/>
        <end position="108"/>
    </location>
</feature>
<gene>
    <name evidence="2" type="ORF">SAMN04490205_3163</name>
</gene>
<proteinExistence type="predicted"/>
<name>A0ABY0UGM9_9PSED</name>
<sequence>MNMTPLDRQKVGTHRINLPAYDWESTDLNGFLIKPIFEDKKTGERTMLMKVEPGAFTESHCHDQLEEVFILEGTLYDDENVYSAGQYCQRAVGAFHTAGSQEGCVVLLVYRCDQ</sequence>
<accession>A0ABY0UGM9</accession>
<dbReference type="SUPFAM" id="SSF51182">
    <property type="entry name" value="RmlC-like cupins"/>
    <property type="match status" value="1"/>
</dbReference>
<organism evidence="2 3">
    <name type="scientific">Pseudomonas trivialis</name>
    <dbReference type="NCBI Taxonomy" id="200450"/>
    <lineage>
        <taxon>Bacteria</taxon>
        <taxon>Pseudomonadati</taxon>
        <taxon>Pseudomonadota</taxon>
        <taxon>Gammaproteobacteria</taxon>
        <taxon>Pseudomonadales</taxon>
        <taxon>Pseudomonadaceae</taxon>
        <taxon>Pseudomonas</taxon>
    </lineage>
</organism>
<dbReference type="EMBL" id="LT629760">
    <property type="protein sequence ID" value="SDS64971.1"/>
    <property type="molecule type" value="Genomic_DNA"/>
</dbReference>
<evidence type="ECO:0000313" key="2">
    <source>
        <dbReference type="EMBL" id="SDS64971.1"/>
    </source>
</evidence>
<dbReference type="InterPro" id="IPR011051">
    <property type="entry name" value="RmlC_Cupin_sf"/>
</dbReference>
<dbReference type="InterPro" id="IPR014710">
    <property type="entry name" value="RmlC-like_jellyroll"/>
</dbReference>
<evidence type="ECO:0000313" key="3">
    <source>
        <dbReference type="Proteomes" id="UP000183126"/>
    </source>
</evidence>
<dbReference type="Gene3D" id="2.60.120.10">
    <property type="entry name" value="Jelly Rolls"/>
    <property type="match status" value="1"/>
</dbReference>
<reference evidence="2 3" key="1">
    <citation type="submission" date="2016-10" db="EMBL/GenBank/DDBJ databases">
        <authorList>
            <person name="Varghese N."/>
            <person name="Submissions S."/>
        </authorList>
    </citation>
    <scope>NUCLEOTIDE SEQUENCE [LARGE SCALE GENOMIC DNA]</scope>
    <source>
        <strain evidence="2 3">BS3111</strain>
    </source>
</reference>
<keyword evidence="3" id="KW-1185">Reference proteome</keyword>
<evidence type="ECO:0000259" key="1">
    <source>
        <dbReference type="Pfam" id="PF12973"/>
    </source>
</evidence>
<dbReference type="InterPro" id="IPR025979">
    <property type="entry name" value="ChrR-like_cupin_dom"/>
</dbReference>
<protein>
    <submittedName>
        <fullName evidence="2">ChrR Cupin-like domain-containing protein</fullName>
    </submittedName>
</protein>